<evidence type="ECO:0000313" key="2">
    <source>
        <dbReference type="Proteomes" id="UP000828390"/>
    </source>
</evidence>
<proteinExistence type="predicted"/>
<dbReference type="AlphaFoldDB" id="A0A9D4DR33"/>
<gene>
    <name evidence="1" type="ORF">DPMN_188958</name>
</gene>
<organism evidence="1 2">
    <name type="scientific">Dreissena polymorpha</name>
    <name type="common">Zebra mussel</name>
    <name type="synonym">Mytilus polymorpha</name>
    <dbReference type="NCBI Taxonomy" id="45954"/>
    <lineage>
        <taxon>Eukaryota</taxon>
        <taxon>Metazoa</taxon>
        <taxon>Spiralia</taxon>
        <taxon>Lophotrochozoa</taxon>
        <taxon>Mollusca</taxon>
        <taxon>Bivalvia</taxon>
        <taxon>Autobranchia</taxon>
        <taxon>Heteroconchia</taxon>
        <taxon>Euheterodonta</taxon>
        <taxon>Imparidentia</taxon>
        <taxon>Neoheterodontei</taxon>
        <taxon>Myida</taxon>
        <taxon>Dreissenoidea</taxon>
        <taxon>Dreissenidae</taxon>
        <taxon>Dreissena</taxon>
    </lineage>
</organism>
<reference evidence="1" key="2">
    <citation type="submission" date="2020-11" db="EMBL/GenBank/DDBJ databases">
        <authorList>
            <person name="McCartney M.A."/>
            <person name="Auch B."/>
            <person name="Kono T."/>
            <person name="Mallez S."/>
            <person name="Becker A."/>
            <person name="Gohl D.M."/>
            <person name="Silverstein K.A.T."/>
            <person name="Koren S."/>
            <person name="Bechman K.B."/>
            <person name="Herman A."/>
            <person name="Abrahante J.E."/>
            <person name="Garbe J."/>
        </authorList>
    </citation>
    <scope>NUCLEOTIDE SEQUENCE</scope>
    <source>
        <strain evidence="1">Duluth1</strain>
        <tissue evidence="1">Whole animal</tissue>
    </source>
</reference>
<keyword evidence="2" id="KW-1185">Reference proteome</keyword>
<evidence type="ECO:0000313" key="1">
    <source>
        <dbReference type="EMBL" id="KAH3754292.1"/>
    </source>
</evidence>
<reference evidence="1" key="1">
    <citation type="journal article" date="2019" name="bioRxiv">
        <title>The Genome of the Zebra Mussel, Dreissena polymorpha: A Resource for Invasive Species Research.</title>
        <authorList>
            <person name="McCartney M.A."/>
            <person name="Auch B."/>
            <person name="Kono T."/>
            <person name="Mallez S."/>
            <person name="Zhang Y."/>
            <person name="Obille A."/>
            <person name="Becker A."/>
            <person name="Abrahante J.E."/>
            <person name="Garbe J."/>
            <person name="Badalamenti J.P."/>
            <person name="Herman A."/>
            <person name="Mangelson H."/>
            <person name="Liachko I."/>
            <person name="Sullivan S."/>
            <person name="Sone E.D."/>
            <person name="Koren S."/>
            <person name="Silverstein K.A.T."/>
            <person name="Beckman K.B."/>
            <person name="Gohl D.M."/>
        </authorList>
    </citation>
    <scope>NUCLEOTIDE SEQUENCE</scope>
    <source>
        <strain evidence="1">Duluth1</strain>
        <tissue evidence="1">Whole animal</tissue>
    </source>
</reference>
<name>A0A9D4DR33_DREPO</name>
<accession>A0A9D4DR33</accession>
<dbReference type="Proteomes" id="UP000828390">
    <property type="component" value="Unassembled WGS sequence"/>
</dbReference>
<comment type="caution">
    <text evidence="1">The sequence shown here is derived from an EMBL/GenBank/DDBJ whole genome shotgun (WGS) entry which is preliminary data.</text>
</comment>
<sequence length="111" mass="12445">MKTSNGTVTLPLYSPNGQDIRDCNDEMSVLTSAVEANTQYESFQRLTLSENLGGRAMSMSQEYLQSSPDSEIPMLHNPQSMNIMQSRPWTSLDEIKPANQKDSLLLLLLSY</sequence>
<dbReference type="EMBL" id="JAIWYP010000010">
    <property type="protein sequence ID" value="KAH3754292.1"/>
    <property type="molecule type" value="Genomic_DNA"/>
</dbReference>
<protein>
    <submittedName>
        <fullName evidence="1">Uncharacterized protein</fullName>
    </submittedName>
</protein>